<reference evidence="3" key="1">
    <citation type="submission" date="2022-03" db="EMBL/GenBank/DDBJ databases">
        <authorList>
            <person name="Lindestad O."/>
        </authorList>
    </citation>
    <scope>NUCLEOTIDE SEQUENCE</scope>
</reference>
<feature type="transmembrane region" description="Helical" evidence="1">
    <location>
        <begin position="311"/>
        <end position="328"/>
    </location>
</feature>
<feature type="transmembrane region" description="Helical" evidence="1">
    <location>
        <begin position="280"/>
        <end position="299"/>
    </location>
</feature>
<protein>
    <submittedName>
        <fullName evidence="3">Jg9911 protein</fullName>
    </submittedName>
</protein>
<keyword evidence="1" id="KW-0472">Membrane</keyword>
<evidence type="ECO:0000259" key="2">
    <source>
        <dbReference type="Pfam" id="PF13358"/>
    </source>
</evidence>
<dbReference type="InterPro" id="IPR036397">
    <property type="entry name" value="RNaseH_sf"/>
</dbReference>
<dbReference type="Pfam" id="PF13358">
    <property type="entry name" value="DDE_3"/>
    <property type="match status" value="1"/>
</dbReference>
<evidence type="ECO:0000313" key="3">
    <source>
        <dbReference type="EMBL" id="CAH2234008.1"/>
    </source>
</evidence>
<comment type="caution">
    <text evidence="3">The sequence shown here is derived from an EMBL/GenBank/DDBJ whole genome shotgun (WGS) entry which is preliminary data.</text>
</comment>
<keyword evidence="1" id="KW-0812">Transmembrane</keyword>
<feature type="transmembrane region" description="Helical" evidence="1">
    <location>
        <begin position="240"/>
        <end position="260"/>
    </location>
</feature>
<dbReference type="OrthoDB" id="6928303at2759"/>
<dbReference type="EMBL" id="CAKXAJ010025020">
    <property type="protein sequence ID" value="CAH2234008.1"/>
    <property type="molecule type" value="Genomic_DNA"/>
</dbReference>
<evidence type="ECO:0000313" key="4">
    <source>
        <dbReference type="Proteomes" id="UP000838756"/>
    </source>
</evidence>
<evidence type="ECO:0000256" key="1">
    <source>
        <dbReference type="SAM" id="Phobius"/>
    </source>
</evidence>
<gene>
    <name evidence="3" type="primary">jg9911</name>
    <name evidence="3" type="ORF">PAEG_LOCUS11908</name>
</gene>
<organism evidence="3 4">
    <name type="scientific">Pararge aegeria aegeria</name>
    <dbReference type="NCBI Taxonomy" id="348720"/>
    <lineage>
        <taxon>Eukaryota</taxon>
        <taxon>Metazoa</taxon>
        <taxon>Ecdysozoa</taxon>
        <taxon>Arthropoda</taxon>
        <taxon>Hexapoda</taxon>
        <taxon>Insecta</taxon>
        <taxon>Pterygota</taxon>
        <taxon>Neoptera</taxon>
        <taxon>Endopterygota</taxon>
        <taxon>Lepidoptera</taxon>
        <taxon>Glossata</taxon>
        <taxon>Ditrysia</taxon>
        <taxon>Papilionoidea</taxon>
        <taxon>Nymphalidae</taxon>
        <taxon>Satyrinae</taxon>
        <taxon>Satyrini</taxon>
        <taxon>Parargina</taxon>
        <taxon>Pararge</taxon>
    </lineage>
</organism>
<dbReference type="InterPro" id="IPR038717">
    <property type="entry name" value="Tc1-like_DDE_dom"/>
</dbReference>
<dbReference type="Gene3D" id="3.30.420.10">
    <property type="entry name" value="Ribonuclease H-like superfamily/Ribonuclease H"/>
    <property type="match status" value="1"/>
</dbReference>
<dbReference type="Proteomes" id="UP000838756">
    <property type="component" value="Unassembled WGS sequence"/>
</dbReference>
<dbReference type="GO" id="GO:0003676">
    <property type="term" value="F:nucleic acid binding"/>
    <property type="evidence" value="ECO:0007669"/>
    <property type="project" value="InterPro"/>
</dbReference>
<dbReference type="AlphaFoldDB" id="A0A8S4RAF6"/>
<feature type="transmembrane region" description="Helical" evidence="1">
    <location>
        <begin position="334"/>
        <end position="355"/>
    </location>
</feature>
<keyword evidence="4" id="KW-1185">Reference proteome</keyword>
<name>A0A8S4RAF6_9NEOP</name>
<feature type="domain" description="Tc1-like transposase DDE" evidence="2">
    <location>
        <begin position="50"/>
        <end position="176"/>
    </location>
</feature>
<sequence>MPDLAPTEIARALEMRRNGQTYISRDLRRPVSTIHRSIQRFSSGRPELMQRIYRRKGERHIQTNFETPVAYGGGSIMVLAGICLGARTDLVVIDRGSLTADRYIREVLEENFVPFAPYIGDDLVFMQDNARPHTTRVTQAYLNDMNITVMEWPARLPDINPIKHAWDLLKRKVKSRIPAPASVGELQIAVVEEWRRLSQETIDNIILNRLNIENGLNMYVKVPDVNHCCFCLPLRPGIILFAYINILFSILAVTCLIITTELQRATITRDASSVEAITSTILFSILGMGIILNILLLVAGYQKDISMLRLYNYYAVATALAALIPSAFLLSREMFIEVTIALAAIAMQCYVIVLVRSEVVKLEEKQLVTLEEIQANLLEQVDVSDRVTLVSEI</sequence>
<proteinExistence type="predicted"/>
<keyword evidence="1" id="KW-1133">Transmembrane helix</keyword>
<accession>A0A8S4RAF6</accession>